<protein>
    <submittedName>
        <fullName evidence="3">Uncharacterized protein</fullName>
    </submittedName>
</protein>
<reference evidence="3 4" key="1">
    <citation type="journal article" date="2013" name="PLoS ONE">
        <title>Predicting the Proteins of Angomonas deanei, Strigomonas culicis and Their Respective Endosymbionts Reveals New Aspects of the Trypanosomatidae Family.</title>
        <authorList>
            <person name="Motta M.C."/>
            <person name="Martins A.C."/>
            <person name="de Souza S.S."/>
            <person name="Catta-Preta C.M."/>
            <person name="Silva R."/>
            <person name="Klein C.C."/>
            <person name="de Almeida L.G."/>
            <person name="de Lima Cunha O."/>
            <person name="Ciapina L.P."/>
            <person name="Brocchi M."/>
            <person name="Colabardini A.C."/>
            <person name="de Araujo Lima B."/>
            <person name="Machado C.R."/>
            <person name="de Almeida Soares C.M."/>
            <person name="Probst C.M."/>
            <person name="de Menezes C.B."/>
            <person name="Thompson C.E."/>
            <person name="Bartholomeu D.C."/>
            <person name="Gradia D.F."/>
            <person name="Pavoni D.P."/>
            <person name="Grisard E.C."/>
            <person name="Fantinatti-Garboggini F."/>
            <person name="Marchini F.K."/>
            <person name="Rodrigues-Luiz G.F."/>
            <person name="Wagner G."/>
            <person name="Goldman G.H."/>
            <person name="Fietto J.L."/>
            <person name="Elias M.C."/>
            <person name="Goldman M.H."/>
            <person name="Sagot M.F."/>
            <person name="Pereira M."/>
            <person name="Stoco P.H."/>
            <person name="de Mendonca-Neto R.P."/>
            <person name="Teixeira S.M."/>
            <person name="Maciel T.E."/>
            <person name="de Oliveira Mendes T.A."/>
            <person name="Urmenyi T.P."/>
            <person name="de Souza W."/>
            <person name="Schenkman S."/>
            <person name="de Vasconcelos A.T."/>
        </authorList>
    </citation>
    <scope>NUCLEOTIDE SEQUENCE [LARGE SCALE GENOMIC DNA]</scope>
</reference>
<proteinExistence type="predicted"/>
<comment type="caution">
    <text evidence="3">The sequence shown here is derived from an EMBL/GenBank/DDBJ whole genome shotgun (WGS) entry which is preliminary data.</text>
</comment>
<keyword evidence="4" id="KW-1185">Reference proteome</keyword>
<feature type="compositionally biased region" description="Basic and acidic residues" evidence="1">
    <location>
        <begin position="99"/>
        <end position="111"/>
    </location>
</feature>
<sequence>MLCTFVCFSRSAVPRRAVVHATSNAKSGKQRFDMMAALARDRDRIERNKKLPWREKLEDLKVYPWKFFIAFMIFWSWLGTFAVPYIKGMRPGELPSVGEGKEIPQEIREKAMPMPRFSHTK</sequence>
<keyword evidence="2" id="KW-0812">Transmembrane</keyword>
<dbReference type="AlphaFoldDB" id="S9WJ02"/>
<organism evidence="3 4">
    <name type="scientific">Strigomonas culicis</name>
    <dbReference type="NCBI Taxonomy" id="28005"/>
    <lineage>
        <taxon>Eukaryota</taxon>
        <taxon>Discoba</taxon>
        <taxon>Euglenozoa</taxon>
        <taxon>Kinetoplastea</taxon>
        <taxon>Metakinetoplastina</taxon>
        <taxon>Trypanosomatida</taxon>
        <taxon>Trypanosomatidae</taxon>
        <taxon>Strigomonadinae</taxon>
        <taxon>Strigomonas</taxon>
    </lineage>
</organism>
<dbReference type="OrthoDB" id="277508at2759"/>
<evidence type="ECO:0000256" key="1">
    <source>
        <dbReference type="SAM" id="MobiDB-lite"/>
    </source>
</evidence>
<accession>S9WJ02</accession>
<name>S9WJ02_9TRYP</name>
<keyword evidence="2" id="KW-0472">Membrane</keyword>
<evidence type="ECO:0000256" key="2">
    <source>
        <dbReference type="SAM" id="Phobius"/>
    </source>
</evidence>
<feature type="region of interest" description="Disordered" evidence="1">
    <location>
        <begin position="97"/>
        <end position="121"/>
    </location>
</feature>
<evidence type="ECO:0000313" key="4">
    <source>
        <dbReference type="Proteomes" id="UP000015354"/>
    </source>
</evidence>
<feature type="transmembrane region" description="Helical" evidence="2">
    <location>
        <begin position="67"/>
        <end position="86"/>
    </location>
</feature>
<dbReference type="EMBL" id="ATMH01000860">
    <property type="protein sequence ID" value="EPY35890.1"/>
    <property type="molecule type" value="Genomic_DNA"/>
</dbReference>
<keyword evidence="2" id="KW-1133">Transmembrane helix</keyword>
<evidence type="ECO:0000313" key="3">
    <source>
        <dbReference type="EMBL" id="EPY35890.1"/>
    </source>
</evidence>
<gene>
    <name evidence="3" type="ORF">STCU_00860</name>
</gene>
<dbReference type="Proteomes" id="UP000015354">
    <property type="component" value="Unassembled WGS sequence"/>
</dbReference>